<feature type="region of interest" description="Disordered" evidence="1">
    <location>
        <begin position="298"/>
        <end position="324"/>
    </location>
</feature>
<feature type="compositionally biased region" description="Acidic residues" evidence="1">
    <location>
        <begin position="303"/>
        <end position="321"/>
    </location>
</feature>
<dbReference type="Proteomes" id="UP000288429">
    <property type="component" value="Unassembled WGS sequence"/>
</dbReference>
<keyword evidence="3" id="KW-1185">Reference proteome</keyword>
<name>A0A428TM11_9HYPO</name>
<organism evidence="2 3">
    <name type="scientific">Fusarium ambrosium</name>
    <dbReference type="NCBI Taxonomy" id="131363"/>
    <lineage>
        <taxon>Eukaryota</taxon>
        <taxon>Fungi</taxon>
        <taxon>Dikarya</taxon>
        <taxon>Ascomycota</taxon>
        <taxon>Pezizomycotina</taxon>
        <taxon>Sordariomycetes</taxon>
        <taxon>Hypocreomycetidae</taxon>
        <taxon>Hypocreales</taxon>
        <taxon>Nectriaceae</taxon>
        <taxon>Fusarium</taxon>
        <taxon>Fusarium solani species complex</taxon>
    </lineage>
</organism>
<feature type="region of interest" description="Disordered" evidence="1">
    <location>
        <begin position="252"/>
        <end position="284"/>
    </location>
</feature>
<protein>
    <submittedName>
        <fullName evidence="2">Uncharacterized protein</fullName>
    </submittedName>
</protein>
<dbReference type="EMBL" id="NIZV01000168">
    <property type="protein sequence ID" value="RSM03042.1"/>
    <property type="molecule type" value="Genomic_DNA"/>
</dbReference>
<gene>
    <name evidence="2" type="ORF">CDV31_010639</name>
</gene>
<evidence type="ECO:0000313" key="3">
    <source>
        <dbReference type="Proteomes" id="UP000288429"/>
    </source>
</evidence>
<accession>A0A428TM11</accession>
<feature type="compositionally biased region" description="Low complexity" evidence="1">
    <location>
        <begin position="181"/>
        <end position="201"/>
    </location>
</feature>
<proteinExistence type="predicted"/>
<reference evidence="2 3" key="1">
    <citation type="submission" date="2017-06" db="EMBL/GenBank/DDBJ databases">
        <title>Cmopartive genomic analysis of Ambrosia Fusariam Clade fungi.</title>
        <authorList>
            <person name="Stajich J.E."/>
            <person name="Carrillo J."/>
            <person name="Kijimoto T."/>
            <person name="Eskalen A."/>
            <person name="O'Donnell K."/>
            <person name="Kasson M."/>
        </authorList>
    </citation>
    <scope>NUCLEOTIDE SEQUENCE [LARGE SCALE GENOMIC DNA]</scope>
    <source>
        <strain evidence="2 3">NRRL 20438</strain>
    </source>
</reference>
<dbReference type="AlphaFoldDB" id="A0A428TM11"/>
<comment type="caution">
    <text evidence="2">The sequence shown here is derived from an EMBL/GenBank/DDBJ whole genome shotgun (WGS) entry which is preliminary data.</text>
</comment>
<sequence length="1191" mass="133379">MPSQSQYVDSEFLFPHAYREGNKCIGWAKSRRRFCDNPISQRKHDMHLSLMEQLNQLSLAEQITSPLLEQAVELRLCTKHLKNQLAPELENAQRKLRIVMGDSEPAAPDQPARTRGRVPKNTAPVSRPEDAFANLRKGPPARVSTAHTPAARTPRVHFTPSTRGPAGEASSFYPPSPPPAAARRAAPAPAPTRAPAARPPAVNDYTSRAYAPIIHPQQIHVGEAHIPPPAPLPPHLAFNFWEHTPEYGVQPGAQAHRRARAEPLTPPTSLPSPRDDTPDNDVTVGRYTAMNTTAATIYVPSDSESEISSDDDYDDSSEDEGNANSRVYPKKFWRRYDKKWDSLQDHGRVIGKALEEQIPWPVYGKMYPTPENVEAFYCNALVDFSSRSDRILVIGHECRRWAPKNLKKVLGKRIFKGMFAETLQMIYSVARGYHDRLISEERNNTEIVYKMYGRSTGTECLGYILFRGNDGRGIVEVVNRNSRLEPYHLDLGGSAKASNKSLAGVHGEGLKIALLVLQRDEQNHAIRCQTGGCSWLFNFTTQGKLVAMVSRLKDGKARNKERHPKGSIAPFNPCYKKDVRFIIGEIKKGKNDRGEEVRRSAVKREEFESWCNTVLSFQELDKDSVLKTKHGEIIMDPKHRGSLYLKGLLMRRSTRSCSASMTGRPLKYGYNFENGTTNRDRRALGSPEEEGRSILAIWQAALVERPELVGELSDILNSSDPQWAEVSMLSVGLLPGTADKLAQHLLSDTSKWYYSPREREENPGIDTVIASLGRQGFQLTVDYWDTLASYGLIRTAKKGQQGRFRSAATVTIPGDHFAQQMERMLQACLRALPQTSSAKLEFVKAGCLSLRAFFQDKDDGLVRVHERWLHRATVRGEFAFLEDVSDIYMSVHACKSLLKDIIEQLEDDPSVAHDSQASVKPKERQLVLAEQRLTEYAHQCSTLALKTIDKDSTIVVTWEVLNSSMGNPSFEVALHDASTCLRLKDKLLAQDIDEKDSVCPSQVHSSQRRATQSTQTQACCRVETVKGKARVDESIKYAAKFCNVKRGTRYFAIVYRPEKPSSFVVVSNMSDLLSATPEASRVPSDARAEPQQTPSYHFTRSQAFPQTPPPFPAGQGIPHTRSVHVRSMPVPTFASGYYGGGPQWPSPQMVNQIPAELRRQVNYRHPAQAIPGYFRGNGVMGQPFQKRHRTS</sequence>
<evidence type="ECO:0000313" key="2">
    <source>
        <dbReference type="EMBL" id="RSM03042.1"/>
    </source>
</evidence>
<feature type="region of interest" description="Disordered" evidence="1">
    <location>
        <begin position="102"/>
        <end position="202"/>
    </location>
</feature>
<evidence type="ECO:0000256" key="1">
    <source>
        <dbReference type="SAM" id="MobiDB-lite"/>
    </source>
</evidence>